<keyword evidence="1" id="KW-1133">Transmembrane helix</keyword>
<keyword evidence="4" id="KW-1185">Reference proteome</keyword>
<dbReference type="AlphaFoldDB" id="A0A166MSV0"/>
<evidence type="ECO:0000313" key="4">
    <source>
        <dbReference type="Proteomes" id="UP000076532"/>
    </source>
</evidence>
<sequence length="68" mass="7705">MHIRTNEHNTRTDTSLIPPSILFFFIGLSGFGLFLCITISATLLLHCIPTTFCSWTQTSDSFRIRLSL</sequence>
<protein>
    <submittedName>
        <fullName evidence="3">Uncharacterized protein</fullName>
    </submittedName>
</protein>
<feature type="transmembrane region" description="Helical" evidence="1">
    <location>
        <begin position="21"/>
        <end position="45"/>
    </location>
</feature>
<keyword evidence="1" id="KW-0812">Transmembrane</keyword>
<dbReference type="EMBL" id="KV417527">
    <property type="protein sequence ID" value="KZP24279.1"/>
    <property type="molecule type" value="Genomic_DNA"/>
</dbReference>
<organism evidence="3 4">
    <name type="scientific">Athelia psychrophila</name>
    <dbReference type="NCBI Taxonomy" id="1759441"/>
    <lineage>
        <taxon>Eukaryota</taxon>
        <taxon>Fungi</taxon>
        <taxon>Dikarya</taxon>
        <taxon>Basidiomycota</taxon>
        <taxon>Agaricomycotina</taxon>
        <taxon>Agaricomycetes</taxon>
        <taxon>Agaricomycetidae</taxon>
        <taxon>Atheliales</taxon>
        <taxon>Atheliaceae</taxon>
        <taxon>Athelia</taxon>
    </lineage>
</organism>
<evidence type="ECO:0000256" key="1">
    <source>
        <dbReference type="SAM" id="Phobius"/>
    </source>
</evidence>
<evidence type="ECO:0000313" key="2">
    <source>
        <dbReference type="EMBL" id="KZP24276.1"/>
    </source>
</evidence>
<reference evidence="3 4" key="1">
    <citation type="journal article" date="2016" name="Mol. Biol. Evol.">
        <title>Comparative Genomics of Early-Diverging Mushroom-Forming Fungi Provides Insights into the Origins of Lignocellulose Decay Capabilities.</title>
        <authorList>
            <person name="Nagy L.G."/>
            <person name="Riley R."/>
            <person name="Tritt A."/>
            <person name="Adam C."/>
            <person name="Daum C."/>
            <person name="Floudas D."/>
            <person name="Sun H."/>
            <person name="Yadav J.S."/>
            <person name="Pangilinan J."/>
            <person name="Larsson K.H."/>
            <person name="Matsuura K."/>
            <person name="Barry K."/>
            <person name="Labutti K."/>
            <person name="Kuo R."/>
            <person name="Ohm R.A."/>
            <person name="Bhattacharya S.S."/>
            <person name="Shirouzu T."/>
            <person name="Yoshinaga Y."/>
            <person name="Martin F.M."/>
            <person name="Grigoriev I.V."/>
            <person name="Hibbett D.S."/>
        </authorList>
    </citation>
    <scope>NUCLEOTIDE SEQUENCE [LARGE SCALE GENOMIC DNA]</scope>
    <source>
        <strain evidence="3 4">CBS 109695</strain>
    </source>
</reference>
<proteinExistence type="predicted"/>
<dbReference type="EMBL" id="KV417527">
    <property type="protein sequence ID" value="KZP24276.1"/>
    <property type="molecule type" value="Genomic_DNA"/>
</dbReference>
<name>A0A166MSV0_9AGAM</name>
<evidence type="ECO:0000313" key="3">
    <source>
        <dbReference type="EMBL" id="KZP24279.1"/>
    </source>
</evidence>
<gene>
    <name evidence="2" type="ORF">FIBSPDRAFT_857355</name>
    <name evidence="3" type="ORF">FIBSPDRAFT_857360</name>
</gene>
<dbReference type="Proteomes" id="UP000076532">
    <property type="component" value="Unassembled WGS sequence"/>
</dbReference>
<accession>A0A166MSV0</accession>
<keyword evidence="1" id="KW-0472">Membrane</keyword>